<dbReference type="GeneID" id="8681650"/>
<dbReference type="InterPro" id="IPR000534">
    <property type="entry name" value="Semialdehyde_DH_NAD-bd"/>
</dbReference>
<reference evidence="10 11" key="1">
    <citation type="journal article" date="2007" name="Appl. Environ. Microbiol.">
        <title>Isolation of key methanogens for global methane emission from rice paddy fields: a novel isolate affiliated with the clone cluster rice cluster I.</title>
        <authorList>
            <person name="Sakai S."/>
            <person name="Imachi H."/>
            <person name="Sekiguchi Y."/>
            <person name="Ohashi A."/>
            <person name="Harada H."/>
            <person name="Kamagata Y."/>
        </authorList>
    </citation>
    <scope>NUCLEOTIDE SEQUENCE [LARGE SCALE GENOMIC DNA]</scope>
    <source>
        <strain evidence="11">DSM 17711 / JCM 13418 / NBRC 101707 / SANAE</strain>
    </source>
</reference>
<sequence length="335" mass="36256">MLRVGIIGGTGYVGGELLRLLCVHPKAEVTVVTSRSHAGKPVDAMHPNLKGLLDLKFEDVDPSAIAHKCDLVFTAVPHGAAMNVVPGLVDAGLKVIDMSADYRLPADVFESVYNKKHADPRPTVYGLPELHAEEVKNATVVGNPGCYPTGAILTAAPLVAAGVVDRIVFDSKSGISGSGQEPSETTHYPNVAENVRPYNITTHRHKSEIDQELRALNNKVKIHFTPHVIPSVRGILTTAHAFINKPLTDDQVRAIYNEFYAGKPFIRMSKPTLANVRGSNFCDIAFEIEKGTDRIVIVSAIDNMVKGSAGEAIQNMNIMYGFDERTGIWMSGLPP</sequence>
<keyword evidence="4 7" id="KW-0521">NADP</keyword>
<comment type="similarity">
    <text evidence="7">Belongs to the NAGSA dehydrogenase family. Type 1 subfamily.</text>
</comment>
<dbReference type="InParanoid" id="D1YZF3"/>
<dbReference type="PATRIC" id="fig|304371.9.peg.1791"/>
<dbReference type="OrthoDB" id="372053at2157"/>
<dbReference type="Pfam" id="PF22698">
    <property type="entry name" value="Semialdhyde_dhC_1"/>
    <property type="match status" value="1"/>
</dbReference>
<dbReference type="InterPro" id="IPR000706">
    <property type="entry name" value="AGPR_type-1"/>
</dbReference>
<dbReference type="PANTHER" id="PTHR32338:SF10">
    <property type="entry name" value="N-ACETYL-GAMMA-GLUTAMYL-PHOSPHATE REDUCTASE, CHLOROPLASTIC-RELATED"/>
    <property type="match status" value="1"/>
</dbReference>
<dbReference type="InterPro" id="IPR050085">
    <property type="entry name" value="AGPR"/>
</dbReference>
<comment type="function">
    <text evidence="7">Catalyzes the NADPH-dependent reduction of N-acetyl-5-glutamyl phosphate to yield N-acetyl-L-glutamate 5-semialdehyde.</text>
</comment>
<organism evidence="10 11">
    <name type="scientific">Methanocella paludicola (strain DSM 17711 / JCM 13418 / NBRC 101707 / SANAE)</name>
    <dbReference type="NCBI Taxonomy" id="304371"/>
    <lineage>
        <taxon>Archaea</taxon>
        <taxon>Methanobacteriati</taxon>
        <taxon>Methanobacteriota</taxon>
        <taxon>Stenosarchaea group</taxon>
        <taxon>Methanomicrobia</taxon>
        <taxon>Methanocellales</taxon>
        <taxon>Methanocellaceae</taxon>
        <taxon>Methanocella</taxon>
    </lineage>
</organism>
<reference evidence="11" key="3">
    <citation type="journal article" date="2011" name="PLoS ONE">
        <title>Genome sequence of a mesophilic hydrogenotrophic methanogen Methanocella paludicola, the first cultivated representative of the order Methanocellales.</title>
        <authorList>
            <person name="Sakai S."/>
            <person name="Takaki Y."/>
            <person name="Shimamura S."/>
            <person name="Sekine M."/>
            <person name="Tajima T."/>
            <person name="Kosugi H."/>
            <person name="Ichikawa N."/>
            <person name="Tasumi E."/>
            <person name="Hiraki A.T."/>
            <person name="Shimizu A."/>
            <person name="Kato Y."/>
            <person name="Nishiko R."/>
            <person name="Mori K."/>
            <person name="Fujita N."/>
            <person name="Imachi H."/>
            <person name="Takai K."/>
        </authorList>
    </citation>
    <scope>NUCLEOTIDE SEQUENCE [LARGE SCALE GENOMIC DNA]</scope>
    <source>
        <strain evidence="11">DSM 17711 / JCM 13418 / NBRC 101707 / SANAE</strain>
    </source>
</reference>
<dbReference type="UniPathway" id="UPA00068">
    <property type="reaction ID" value="UER00108"/>
</dbReference>
<dbReference type="HAMAP" id="MF_00150">
    <property type="entry name" value="ArgC_type1"/>
    <property type="match status" value="1"/>
</dbReference>
<evidence type="ECO:0000313" key="10">
    <source>
        <dbReference type="EMBL" id="BAI61825.1"/>
    </source>
</evidence>
<dbReference type="GO" id="GO:0003942">
    <property type="term" value="F:N-acetyl-gamma-glutamyl-phosphate reductase activity"/>
    <property type="evidence" value="ECO:0007669"/>
    <property type="project" value="UniProtKB-UniRule"/>
</dbReference>
<feature type="active site" evidence="7 8">
    <location>
        <position position="146"/>
    </location>
</feature>
<dbReference type="CDD" id="cd17895">
    <property type="entry name" value="AGPR_1_N"/>
    <property type="match status" value="1"/>
</dbReference>
<accession>D1YZF3</accession>
<dbReference type="InterPro" id="IPR036291">
    <property type="entry name" value="NAD(P)-bd_dom_sf"/>
</dbReference>
<dbReference type="InterPro" id="IPR023013">
    <property type="entry name" value="AGPR_AS"/>
</dbReference>
<evidence type="ECO:0000256" key="1">
    <source>
        <dbReference type="ARBA" id="ARBA00004862"/>
    </source>
</evidence>
<dbReference type="eggNOG" id="arCOG00495">
    <property type="taxonomic scope" value="Archaea"/>
</dbReference>
<evidence type="ECO:0000256" key="5">
    <source>
        <dbReference type="ARBA" id="ARBA00023002"/>
    </source>
</evidence>
<dbReference type="STRING" id="304371.MCP_1753"/>
<dbReference type="SMART" id="SM00859">
    <property type="entry name" value="Semialdhyde_dh"/>
    <property type="match status" value="1"/>
</dbReference>
<evidence type="ECO:0000313" key="11">
    <source>
        <dbReference type="Proteomes" id="UP000001882"/>
    </source>
</evidence>
<dbReference type="FunFam" id="3.30.360.10:FF:000014">
    <property type="entry name" value="N-acetyl-gamma-glutamyl-phosphate reductase"/>
    <property type="match status" value="1"/>
</dbReference>
<keyword evidence="2 7" id="KW-0055">Arginine biosynthesis</keyword>
<comment type="pathway">
    <text evidence="1 7">Amino-acid biosynthesis; L-arginine biosynthesis; N(2)-acetyl-L-ornithine from L-glutamate: step 3/4.</text>
</comment>
<dbReference type="EMBL" id="AP011532">
    <property type="protein sequence ID" value="BAI61825.1"/>
    <property type="molecule type" value="Genomic_DNA"/>
</dbReference>
<protein>
    <recommendedName>
        <fullName evidence="7">N-acetyl-gamma-glutamyl-phosphate reductase</fullName>
        <shortName evidence="7">AGPR</shortName>
        <ecNumber evidence="7">1.2.1.38</ecNumber>
    </recommendedName>
    <alternativeName>
        <fullName evidence="7">N-acetyl-glutamate semialdehyde dehydrogenase</fullName>
        <shortName evidence="7">NAGSA dehydrogenase</shortName>
    </alternativeName>
</protein>
<reference evidence="10 11" key="2">
    <citation type="journal article" date="2008" name="Int. J. Syst. Evol. Microbiol.">
        <title>Methanocella paludicola gen. nov., sp. nov., a methane-producing archaeon, the first isolate of the lineage 'Rice Cluster I', and proposal of the new archaeal order Methanocellales ord. nov.</title>
        <authorList>
            <person name="Sakai S."/>
            <person name="Imachi H."/>
            <person name="Hanada S."/>
            <person name="Ohashi A."/>
            <person name="Harada H."/>
            <person name="Kamagata Y."/>
        </authorList>
    </citation>
    <scope>NUCLEOTIDE SEQUENCE [LARGE SCALE GENOMIC DNA]</scope>
    <source>
        <strain evidence="11">DSM 17711 / JCM 13418 / NBRC 101707 / SANAE</strain>
    </source>
</reference>
<dbReference type="GO" id="GO:0006526">
    <property type="term" value="P:L-arginine biosynthetic process"/>
    <property type="evidence" value="ECO:0007669"/>
    <property type="project" value="UniProtKB-UniRule"/>
</dbReference>
<keyword evidence="11" id="KW-1185">Reference proteome</keyword>
<feature type="domain" description="Semialdehyde dehydrogenase NAD-binding" evidence="9">
    <location>
        <begin position="3"/>
        <end position="138"/>
    </location>
</feature>
<dbReference type="RefSeq" id="WP_012900503.1">
    <property type="nucleotide sequence ID" value="NC_013665.1"/>
</dbReference>
<comment type="catalytic activity">
    <reaction evidence="6 7">
        <text>N-acetyl-L-glutamate 5-semialdehyde + phosphate + NADP(+) = N-acetyl-L-glutamyl 5-phosphate + NADPH + H(+)</text>
        <dbReference type="Rhea" id="RHEA:21588"/>
        <dbReference type="ChEBI" id="CHEBI:15378"/>
        <dbReference type="ChEBI" id="CHEBI:29123"/>
        <dbReference type="ChEBI" id="CHEBI:43474"/>
        <dbReference type="ChEBI" id="CHEBI:57783"/>
        <dbReference type="ChEBI" id="CHEBI:57936"/>
        <dbReference type="ChEBI" id="CHEBI:58349"/>
        <dbReference type="EC" id="1.2.1.38"/>
    </reaction>
</comment>
<evidence type="ECO:0000256" key="7">
    <source>
        <dbReference type="HAMAP-Rule" id="MF_00150"/>
    </source>
</evidence>
<dbReference type="PANTHER" id="PTHR32338">
    <property type="entry name" value="N-ACETYL-GAMMA-GLUTAMYL-PHOSPHATE REDUCTASE, CHLOROPLASTIC-RELATED-RELATED"/>
    <property type="match status" value="1"/>
</dbReference>
<keyword evidence="7" id="KW-0963">Cytoplasm</keyword>
<comment type="subcellular location">
    <subcellularLocation>
        <location evidence="7">Cytoplasm</location>
    </subcellularLocation>
</comment>
<dbReference type="Pfam" id="PF01118">
    <property type="entry name" value="Semialdhyde_dh"/>
    <property type="match status" value="1"/>
</dbReference>
<gene>
    <name evidence="7 10" type="primary">argC</name>
    <name evidence="10" type="ordered locus">MCP_1753</name>
</gene>
<name>D1YZF3_METPS</name>
<dbReference type="Proteomes" id="UP000001882">
    <property type="component" value="Chromosome"/>
</dbReference>
<evidence type="ECO:0000256" key="6">
    <source>
        <dbReference type="ARBA" id="ARBA00050557"/>
    </source>
</evidence>
<evidence type="ECO:0000256" key="2">
    <source>
        <dbReference type="ARBA" id="ARBA00022571"/>
    </source>
</evidence>
<dbReference type="PROSITE" id="PS01224">
    <property type="entry name" value="ARGC"/>
    <property type="match status" value="1"/>
</dbReference>
<proteinExistence type="inferred from homology"/>
<evidence type="ECO:0000256" key="3">
    <source>
        <dbReference type="ARBA" id="ARBA00022605"/>
    </source>
</evidence>
<dbReference type="KEGG" id="mpd:MCP_1753"/>
<evidence type="ECO:0000256" key="8">
    <source>
        <dbReference type="PROSITE-ProRule" id="PRU10010"/>
    </source>
</evidence>
<dbReference type="CDD" id="cd23934">
    <property type="entry name" value="AGPR_1_C"/>
    <property type="match status" value="1"/>
</dbReference>
<dbReference type="SUPFAM" id="SSF51735">
    <property type="entry name" value="NAD(P)-binding Rossmann-fold domains"/>
    <property type="match status" value="1"/>
</dbReference>
<dbReference type="Gene3D" id="3.30.360.10">
    <property type="entry name" value="Dihydrodipicolinate Reductase, domain 2"/>
    <property type="match status" value="1"/>
</dbReference>
<dbReference type="AlphaFoldDB" id="D1YZF3"/>
<keyword evidence="5 7" id="KW-0560">Oxidoreductase</keyword>
<dbReference type="InterPro" id="IPR058924">
    <property type="entry name" value="AGPR_dimerisation_dom"/>
</dbReference>
<keyword evidence="3 7" id="KW-0028">Amino-acid biosynthesis</keyword>
<dbReference type="SUPFAM" id="SSF55347">
    <property type="entry name" value="Glyceraldehyde-3-phosphate dehydrogenase-like, C-terminal domain"/>
    <property type="match status" value="1"/>
</dbReference>
<dbReference type="FunCoup" id="D1YZF3">
    <property type="interactions" value="80"/>
</dbReference>
<dbReference type="GO" id="GO:0070401">
    <property type="term" value="F:NADP+ binding"/>
    <property type="evidence" value="ECO:0007669"/>
    <property type="project" value="InterPro"/>
</dbReference>
<evidence type="ECO:0000259" key="9">
    <source>
        <dbReference type="SMART" id="SM00859"/>
    </source>
</evidence>
<dbReference type="NCBIfam" id="TIGR01850">
    <property type="entry name" value="argC"/>
    <property type="match status" value="1"/>
</dbReference>
<dbReference type="GO" id="GO:0051287">
    <property type="term" value="F:NAD binding"/>
    <property type="evidence" value="ECO:0007669"/>
    <property type="project" value="InterPro"/>
</dbReference>
<evidence type="ECO:0000256" key="4">
    <source>
        <dbReference type="ARBA" id="ARBA00022857"/>
    </source>
</evidence>
<dbReference type="Gene3D" id="3.40.50.720">
    <property type="entry name" value="NAD(P)-binding Rossmann-like Domain"/>
    <property type="match status" value="1"/>
</dbReference>
<dbReference type="GO" id="GO:0005737">
    <property type="term" value="C:cytoplasm"/>
    <property type="evidence" value="ECO:0007669"/>
    <property type="project" value="UniProtKB-SubCell"/>
</dbReference>
<dbReference type="EC" id="1.2.1.38" evidence="7"/>